<dbReference type="AlphaFoldDB" id="A0A6J4K7M0"/>
<dbReference type="EMBL" id="CADCTX010000039">
    <property type="protein sequence ID" value="CAA9297579.1"/>
    <property type="molecule type" value="Genomic_DNA"/>
</dbReference>
<dbReference type="InterPro" id="IPR012337">
    <property type="entry name" value="RNaseH-like_sf"/>
</dbReference>
<reference evidence="2" key="1">
    <citation type="submission" date="2020-02" db="EMBL/GenBank/DDBJ databases">
        <authorList>
            <person name="Meier V. D."/>
        </authorList>
    </citation>
    <scope>NUCLEOTIDE SEQUENCE</scope>
    <source>
        <strain evidence="2">AVDCRST_MAG40</strain>
    </source>
</reference>
<proteinExistence type="predicted"/>
<accession>A0A6J4K7M0</accession>
<name>A0A6J4K7M0_9BACT</name>
<organism evidence="2">
    <name type="scientific">uncultured Gemmatimonadaceae bacterium</name>
    <dbReference type="NCBI Taxonomy" id="246130"/>
    <lineage>
        <taxon>Bacteria</taxon>
        <taxon>Pseudomonadati</taxon>
        <taxon>Gemmatimonadota</taxon>
        <taxon>Gemmatimonadia</taxon>
        <taxon>Gemmatimonadales</taxon>
        <taxon>Gemmatimonadaceae</taxon>
        <taxon>environmental samples</taxon>
    </lineage>
</organism>
<protein>
    <submittedName>
        <fullName evidence="2">Uncharacterized protein</fullName>
    </submittedName>
</protein>
<feature type="region of interest" description="Disordered" evidence="1">
    <location>
        <begin position="50"/>
        <end position="71"/>
    </location>
</feature>
<evidence type="ECO:0000256" key="1">
    <source>
        <dbReference type="SAM" id="MobiDB-lite"/>
    </source>
</evidence>
<dbReference type="SUPFAM" id="SSF53098">
    <property type="entry name" value="Ribonuclease H-like"/>
    <property type="match status" value="1"/>
</dbReference>
<sequence>MPDNGMAERFNGRIEREVLTITVGSHRDLERLLKGYNQAYNWRRFVAPAAASQTPLRPERADPNNAPRPYS</sequence>
<evidence type="ECO:0000313" key="2">
    <source>
        <dbReference type="EMBL" id="CAA9297579.1"/>
    </source>
</evidence>
<gene>
    <name evidence="2" type="ORF">AVDCRST_MAG40-136</name>
</gene>